<dbReference type="PANTHER" id="PTHR30537:SF1">
    <property type="entry name" value="HTH-TYPE TRANSCRIPTIONAL REGULATOR PGRR"/>
    <property type="match status" value="1"/>
</dbReference>
<dbReference type="PROSITE" id="PS50931">
    <property type="entry name" value="HTH_LYSR"/>
    <property type="match status" value="1"/>
</dbReference>
<keyword evidence="3" id="KW-0805">Transcription regulation</keyword>
<evidence type="ECO:0000256" key="2">
    <source>
        <dbReference type="ARBA" id="ARBA00009437"/>
    </source>
</evidence>
<keyword evidence="4" id="KW-0238">DNA-binding</keyword>
<dbReference type="Pfam" id="PF00126">
    <property type="entry name" value="HTH_1"/>
    <property type="match status" value="1"/>
</dbReference>
<dbReference type="Gene3D" id="1.10.10.10">
    <property type="entry name" value="Winged helix-like DNA-binding domain superfamily/Winged helix DNA-binding domain"/>
    <property type="match status" value="1"/>
</dbReference>
<dbReference type="CDD" id="cd08474">
    <property type="entry name" value="PBP2_CrgA_like_5"/>
    <property type="match status" value="1"/>
</dbReference>
<evidence type="ECO:0000256" key="4">
    <source>
        <dbReference type="ARBA" id="ARBA00023125"/>
    </source>
</evidence>
<dbReference type="InterPro" id="IPR036390">
    <property type="entry name" value="WH_DNA-bd_sf"/>
</dbReference>
<dbReference type="EMBL" id="QKQS01000001">
    <property type="protein sequence ID" value="PZA13879.1"/>
    <property type="molecule type" value="Genomic_DNA"/>
</dbReference>
<dbReference type="InterPro" id="IPR000847">
    <property type="entry name" value="LysR_HTH_N"/>
</dbReference>
<dbReference type="GO" id="GO:0043565">
    <property type="term" value="F:sequence-specific DNA binding"/>
    <property type="evidence" value="ECO:0007669"/>
    <property type="project" value="TreeGrafter"/>
</dbReference>
<dbReference type="GO" id="GO:0003700">
    <property type="term" value="F:DNA-binding transcription factor activity"/>
    <property type="evidence" value="ECO:0007669"/>
    <property type="project" value="InterPro"/>
</dbReference>
<comment type="similarity">
    <text evidence="2">Belongs to the LysR transcriptional regulatory family.</text>
</comment>
<comment type="function">
    <text evidence="1">NodD regulates the expression of the nodABCFE genes which encode other nodulation proteins. NodD is also a negative regulator of its own expression. Binds flavonoids as inducers.</text>
</comment>
<dbReference type="InterPro" id="IPR058163">
    <property type="entry name" value="LysR-type_TF_proteobact-type"/>
</dbReference>
<dbReference type="InterPro" id="IPR005119">
    <property type="entry name" value="LysR_subst-bd"/>
</dbReference>
<dbReference type="SUPFAM" id="SSF46785">
    <property type="entry name" value="Winged helix' DNA-binding domain"/>
    <property type="match status" value="1"/>
</dbReference>
<dbReference type="Gene3D" id="3.40.190.290">
    <property type="match status" value="1"/>
</dbReference>
<dbReference type="RefSeq" id="WP_110783842.1">
    <property type="nucleotide sequence ID" value="NZ_QKQS01000001.1"/>
</dbReference>
<gene>
    <name evidence="7" type="ORF">DNX69_00115</name>
</gene>
<evidence type="ECO:0000313" key="7">
    <source>
        <dbReference type="EMBL" id="PZA13879.1"/>
    </source>
</evidence>
<dbReference type="AlphaFoldDB" id="A0A323UNB4"/>
<proteinExistence type="inferred from homology"/>
<evidence type="ECO:0000256" key="3">
    <source>
        <dbReference type="ARBA" id="ARBA00023015"/>
    </source>
</evidence>
<evidence type="ECO:0000259" key="6">
    <source>
        <dbReference type="PROSITE" id="PS50931"/>
    </source>
</evidence>
<organism evidence="7 8">
    <name type="scientific">Rhodopseudomonas palustris</name>
    <dbReference type="NCBI Taxonomy" id="1076"/>
    <lineage>
        <taxon>Bacteria</taxon>
        <taxon>Pseudomonadati</taxon>
        <taxon>Pseudomonadota</taxon>
        <taxon>Alphaproteobacteria</taxon>
        <taxon>Hyphomicrobiales</taxon>
        <taxon>Nitrobacteraceae</taxon>
        <taxon>Rhodopseudomonas</taxon>
    </lineage>
</organism>
<dbReference type="SUPFAM" id="SSF53850">
    <property type="entry name" value="Periplasmic binding protein-like II"/>
    <property type="match status" value="1"/>
</dbReference>
<dbReference type="FunFam" id="1.10.10.10:FF:000001">
    <property type="entry name" value="LysR family transcriptional regulator"/>
    <property type="match status" value="1"/>
</dbReference>
<dbReference type="OrthoDB" id="9813056at2"/>
<feature type="domain" description="HTH lysR-type" evidence="6">
    <location>
        <begin position="13"/>
        <end position="62"/>
    </location>
</feature>
<name>A0A323UNB4_RHOPL</name>
<dbReference type="PANTHER" id="PTHR30537">
    <property type="entry name" value="HTH-TYPE TRANSCRIPTIONAL REGULATOR"/>
    <property type="match status" value="1"/>
</dbReference>
<dbReference type="Pfam" id="PF03466">
    <property type="entry name" value="LysR_substrate"/>
    <property type="match status" value="1"/>
</dbReference>
<dbReference type="Proteomes" id="UP000248134">
    <property type="component" value="Unassembled WGS sequence"/>
</dbReference>
<protein>
    <submittedName>
        <fullName evidence="7">LysR family transcriptional regulator</fullName>
    </submittedName>
</protein>
<accession>A0A323UNB4</accession>
<evidence type="ECO:0000256" key="1">
    <source>
        <dbReference type="ARBA" id="ARBA00003502"/>
    </source>
</evidence>
<evidence type="ECO:0000256" key="5">
    <source>
        <dbReference type="ARBA" id="ARBA00023163"/>
    </source>
</evidence>
<dbReference type="InterPro" id="IPR036388">
    <property type="entry name" value="WH-like_DNA-bd_sf"/>
</dbReference>
<comment type="caution">
    <text evidence="7">The sequence shown here is derived from an EMBL/GenBank/DDBJ whole genome shotgun (WGS) entry which is preliminary data.</text>
</comment>
<sequence>MIHPSEFGALRGFIAVAQQRSFTAAAATLGVSPSALSQLVRGLEERIGARLLNRTTRSVSLTEAGSLLFAEVEPAISTLSSAIDHARGTGNRLIGTVRLHCFHAAAEMFIAPILPAFTRAHPGIVIDVTVDDTVVDLVANGYDAGIRIGEVVERDMVAVQLGGDIRQIAVASPSYLEQYGTPKTPADLLAHRCIRWRWPGQTTPYAWEFFENGKWFSVAVDGPLIASSRSFTLDAALSGIGIAFLKESTVKDAVADGRLVALLERWSAPFTGFYLCYPQQRQMAPTLRALVDAIAQPFRSG</sequence>
<keyword evidence="5" id="KW-0804">Transcription</keyword>
<dbReference type="GO" id="GO:0006351">
    <property type="term" value="P:DNA-templated transcription"/>
    <property type="evidence" value="ECO:0007669"/>
    <property type="project" value="TreeGrafter"/>
</dbReference>
<evidence type="ECO:0000313" key="8">
    <source>
        <dbReference type="Proteomes" id="UP000248134"/>
    </source>
</evidence>
<reference evidence="7 8" key="1">
    <citation type="submission" date="2018-06" db="EMBL/GenBank/DDBJ databases">
        <title>Draft Whole-Genome Sequence of the purple photosynthetic bacterium Rhodospeudomonas palustris XCP.</title>
        <authorList>
            <person name="Rayyan A."/>
            <person name="Meyer T.E."/>
            <person name="Kyndt J.A."/>
        </authorList>
    </citation>
    <scope>NUCLEOTIDE SEQUENCE [LARGE SCALE GENOMIC DNA]</scope>
    <source>
        <strain evidence="7 8">XCP</strain>
    </source>
</reference>